<evidence type="ECO:0000256" key="2">
    <source>
        <dbReference type="ARBA" id="ARBA00023002"/>
    </source>
</evidence>
<dbReference type="RefSeq" id="WP_179502704.1">
    <property type="nucleotide sequence ID" value="NZ_JACCAA010000001.1"/>
</dbReference>
<comment type="similarity">
    <text evidence="1">Belongs to the short-chain dehydrogenases/reductases (SDR) family.</text>
</comment>
<gene>
    <name evidence="3" type="ORF">BJ980_002607</name>
</gene>
<evidence type="ECO:0000313" key="3">
    <source>
        <dbReference type="EMBL" id="NYG59684.1"/>
    </source>
</evidence>
<organism evidence="3 4">
    <name type="scientific">Nocardioides daedukensis</name>
    <dbReference type="NCBI Taxonomy" id="634462"/>
    <lineage>
        <taxon>Bacteria</taxon>
        <taxon>Bacillati</taxon>
        <taxon>Actinomycetota</taxon>
        <taxon>Actinomycetes</taxon>
        <taxon>Propionibacteriales</taxon>
        <taxon>Nocardioidaceae</taxon>
        <taxon>Nocardioides</taxon>
    </lineage>
</organism>
<sequence length="279" mass="28294">MTAAPRGHALVTGASRGIGCSTAEALAAAGFDVAFTARTVNEGEGTVPPRSLHGSQEAIAVPGSLATTESLIRRHGVRALPVPMDLTDTDSVAAAAKTVLDTWGAPAVLVNNALLHLPQARFLELSVDTLRASLEANMVEQVRLTQMLLPAMIANGGGTVVNLCSGSATHDPRAAPGEGGWSLSYSAAKAAFGRIAGAINAEHRGDGIRAFNIEPGFVVTEAGAARGGTDSVSATGFAGSPVDASGRVIVWLATAPGAETERFLGKVVNAPRLAEDLAG</sequence>
<keyword evidence="2" id="KW-0560">Oxidoreductase</keyword>
<dbReference type="PANTHER" id="PTHR44196:SF1">
    <property type="entry name" value="DEHYDROGENASE_REDUCTASE SDR FAMILY MEMBER 7B"/>
    <property type="match status" value="1"/>
</dbReference>
<evidence type="ECO:0000256" key="1">
    <source>
        <dbReference type="ARBA" id="ARBA00006484"/>
    </source>
</evidence>
<evidence type="ECO:0000313" key="4">
    <source>
        <dbReference type="Proteomes" id="UP000540656"/>
    </source>
</evidence>
<dbReference type="InterPro" id="IPR002347">
    <property type="entry name" value="SDR_fam"/>
</dbReference>
<dbReference type="PANTHER" id="PTHR44196">
    <property type="entry name" value="DEHYDROGENASE/REDUCTASE SDR FAMILY MEMBER 7B"/>
    <property type="match status" value="1"/>
</dbReference>
<name>A0A7Y9UU10_9ACTN</name>
<keyword evidence="4" id="KW-1185">Reference proteome</keyword>
<dbReference type="PRINTS" id="PR00081">
    <property type="entry name" value="GDHRDH"/>
</dbReference>
<dbReference type="Gene3D" id="3.40.50.720">
    <property type="entry name" value="NAD(P)-binding Rossmann-like Domain"/>
    <property type="match status" value="1"/>
</dbReference>
<dbReference type="Proteomes" id="UP000540656">
    <property type="component" value="Unassembled WGS sequence"/>
</dbReference>
<reference evidence="3 4" key="1">
    <citation type="submission" date="2020-07" db="EMBL/GenBank/DDBJ databases">
        <title>Sequencing the genomes of 1000 actinobacteria strains.</title>
        <authorList>
            <person name="Klenk H.-P."/>
        </authorList>
    </citation>
    <scope>NUCLEOTIDE SEQUENCE [LARGE SCALE GENOMIC DNA]</scope>
    <source>
        <strain evidence="3 4">DSM 23819</strain>
    </source>
</reference>
<dbReference type="GO" id="GO:0016491">
    <property type="term" value="F:oxidoreductase activity"/>
    <property type="evidence" value="ECO:0007669"/>
    <property type="project" value="UniProtKB-KW"/>
</dbReference>
<dbReference type="AlphaFoldDB" id="A0A7Y9UU10"/>
<dbReference type="GO" id="GO:0016020">
    <property type="term" value="C:membrane"/>
    <property type="evidence" value="ECO:0007669"/>
    <property type="project" value="TreeGrafter"/>
</dbReference>
<dbReference type="SUPFAM" id="SSF51735">
    <property type="entry name" value="NAD(P)-binding Rossmann-fold domains"/>
    <property type="match status" value="1"/>
</dbReference>
<dbReference type="Pfam" id="PF00106">
    <property type="entry name" value="adh_short"/>
    <property type="match status" value="2"/>
</dbReference>
<dbReference type="EMBL" id="JACCAA010000001">
    <property type="protein sequence ID" value="NYG59684.1"/>
    <property type="molecule type" value="Genomic_DNA"/>
</dbReference>
<protein>
    <submittedName>
        <fullName evidence="3">NAD(P)-dependent dehydrogenase (Short-subunit alcohol dehydrogenase family)</fullName>
    </submittedName>
</protein>
<comment type="caution">
    <text evidence="3">The sequence shown here is derived from an EMBL/GenBank/DDBJ whole genome shotgun (WGS) entry which is preliminary data.</text>
</comment>
<dbReference type="InterPro" id="IPR036291">
    <property type="entry name" value="NAD(P)-bd_dom_sf"/>
</dbReference>
<dbReference type="CDD" id="cd05233">
    <property type="entry name" value="SDR_c"/>
    <property type="match status" value="1"/>
</dbReference>
<accession>A0A7Y9UU10</accession>
<proteinExistence type="inferred from homology"/>